<protein>
    <submittedName>
        <fullName evidence="1">Uncharacterized protein</fullName>
    </submittedName>
</protein>
<evidence type="ECO:0000313" key="2">
    <source>
        <dbReference type="Proteomes" id="UP000054166"/>
    </source>
</evidence>
<gene>
    <name evidence="1" type="ORF">PILCRDRAFT_813437</name>
</gene>
<name>A0A0C3BSJ3_PILCF</name>
<reference evidence="2" key="2">
    <citation type="submission" date="2015-01" db="EMBL/GenBank/DDBJ databases">
        <title>Evolutionary Origins and Diversification of the Mycorrhizal Mutualists.</title>
        <authorList>
            <consortium name="DOE Joint Genome Institute"/>
            <consortium name="Mycorrhizal Genomics Consortium"/>
            <person name="Kohler A."/>
            <person name="Kuo A."/>
            <person name="Nagy L.G."/>
            <person name="Floudas D."/>
            <person name="Copeland A."/>
            <person name="Barry K.W."/>
            <person name="Cichocki N."/>
            <person name="Veneault-Fourrey C."/>
            <person name="LaButti K."/>
            <person name="Lindquist E.A."/>
            <person name="Lipzen A."/>
            <person name="Lundell T."/>
            <person name="Morin E."/>
            <person name="Murat C."/>
            <person name="Riley R."/>
            <person name="Ohm R."/>
            <person name="Sun H."/>
            <person name="Tunlid A."/>
            <person name="Henrissat B."/>
            <person name="Grigoriev I.V."/>
            <person name="Hibbett D.S."/>
            <person name="Martin F."/>
        </authorList>
    </citation>
    <scope>NUCLEOTIDE SEQUENCE [LARGE SCALE GENOMIC DNA]</scope>
    <source>
        <strain evidence="2">F 1598</strain>
    </source>
</reference>
<proteinExistence type="predicted"/>
<dbReference type="STRING" id="765440.A0A0C3BSJ3"/>
<dbReference type="InterPro" id="IPR036322">
    <property type="entry name" value="WD40_repeat_dom_sf"/>
</dbReference>
<dbReference type="HOGENOM" id="CLU_2590593_0_0_1"/>
<dbReference type="AlphaFoldDB" id="A0A0C3BSJ3"/>
<evidence type="ECO:0000313" key="1">
    <source>
        <dbReference type="EMBL" id="KIM89503.1"/>
    </source>
</evidence>
<accession>A0A0C3BSJ3</accession>
<sequence length="80" mass="9119">MRRLSFLHFSRTINSGARKKAILLKDIDIGRSLTVLETQSDVFAVEQQENLVYTGARHGSIARFDTRLSDCQHILYPLLS</sequence>
<dbReference type="Proteomes" id="UP000054166">
    <property type="component" value="Unassembled WGS sequence"/>
</dbReference>
<dbReference type="SUPFAM" id="SSF50978">
    <property type="entry name" value="WD40 repeat-like"/>
    <property type="match status" value="1"/>
</dbReference>
<organism evidence="1 2">
    <name type="scientific">Piloderma croceum (strain F 1598)</name>
    <dbReference type="NCBI Taxonomy" id="765440"/>
    <lineage>
        <taxon>Eukaryota</taxon>
        <taxon>Fungi</taxon>
        <taxon>Dikarya</taxon>
        <taxon>Basidiomycota</taxon>
        <taxon>Agaricomycotina</taxon>
        <taxon>Agaricomycetes</taxon>
        <taxon>Agaricomycetidae</taxon>
        <taxon>Atheliales</taxon>
        <taxon>Atheliaceae</taxon>
        <taxon>Piloderma</taxon>
    </lineage>
</organism>
<dbReference type="OrthoDB" id="128867at2759"/>
<dbReference type="EMBL" id="KN832975">
    <property type="protein sequence ID" value="KIM89503.1"/>
    <property type="molecule type" value="Genomic_DNA"/>
</dbReference>
<dbReference type="InParanoid" id="A0A0C3BSJ3"/>
<reference evidence="1 2" key="1">
    <citation type="submission" date="2014-04" db="EMBL/GenBank/DDBJ databases">
        <authorList>
            <consortium name="DOE Joint Genome Institute"/>
            <person name="Kuo A."/>
            <person name="Tarkka M."/>
            <person name="Buscot F."/>
            <person name="Kohler A."/>
            <person name="Nagy L.G."/>
            <person name="Floudas D."/>
            <person name="Copeland A."/>
            <person name="Barry K.W."/>
            <person name="Cichocki N."/>
            <person name="Veneault-Fourrey C."/>
            <person name="LaButti K."/>
            <person name="Lindquist E.A."/>
            <person name="Lipzen A."/>
            <person name="Lundell T."/>
            <person name="Morin E."/>
            <person name="Murat C."/>
            <person name="Sun H."/>
            <person name="Tunlid A."/>
            <person name="Henrissat B."/>
            <person name="Grigoriev I.V."/>
            <person name="Hibbett D.S."/>
            <person name="Martin F."/>
            <person name="Nordberg H.P."/>
            <person name="Cantor M.N."/>
            <person name="Hua S.X."/>
        </authorList>
    </citation>
    <scope>NUCLEOTIDE SEQUENCE [LARGE SCALE GENOMIC DNA]</scope>
    <source>
        <strain evidence="1 2">F 1598</strain>
    </source>
</reference>
<keyword evidence="2" id="KW-1185">Reference proteome</keyword>